<evidence type="ECO:0000256" key="1">
    <source>
        <dbReference type="ARBA" id="ARBA00004141"/>
    </source>
</evidence>
<reference evidence="7" key="1">
    <citation type="submission" date="2014-07" db="EMBL/GenBank/DDBJ databases">
        <authorList>
            <person name="Martin A.A"/>
            <person name="De Silva N."/>
        </authorList>
    </citation>
    <scope>NUCLEOTIDE SEQUENCE</scope>
</reference>
<evidence type="ECO:0000313" key="7">
    <source>
        <dbReference type="Proteomes" id="UP000035680"/>
    </source>
</evidence>
<evidence type="ECO:0000256" key="4">
    <source>
        <dbReference type="ARBA" id="ARBA00022840"/>
    </source>
</evidence>
<organism evidence="7 8">
    <name type="scientific">Strongyloides venezuelensis</name>
    <name type="common">Threadworm</name>
    <dbReference type="NCBI Taxonomy" id="75913"/>
    <lineage>
        <taxon>Eukaryota</taxon>
        <taxon>Metazoa</taxon>
        <taxon>Ecdysozoa</taxon>
        <taxon>Nematoda</taxon>
        <taxon>Chromadorea</taxon>
        <taxon>Rhabditida</taxon>
        <taxon>Tylenchina</taxon>
        <taxon>Panagrolaimomorpha</taxon>
        <taxon>Strongyloidoidea</taxon>
        <taxon>Strongyloididae</taxon>
        <taxon>Strongyloides</taxon>
    </lineage>
</organism>
<sequence>MGLIFAGFLVTSCPLKKDSKAMVKEIKGSCHSKNFKKYKDLCTNGPKQKEQVINGVKNQGYVTLMCGDGTYDVGALKHSHVGVAHLSHPFDAIKANNREVPVARQKPVHFHKFLNS</sequence>
<comment type="subcellular location">
    <subcellularLocation>
        <location evidence="1">Membrane</location>
        <topology evidence="1">Multi-pass membrane protein</topology>
    </subcellularLocation>
</comment>
<keyword evidence="4" id="KW-0067">ATP-binding</keyword>
<name>A0A0K0EVR1_STRVS</name>
<dbReference type="InterPro" id="IPR006544">
    <property type="entry name" value="P-type_TPase_V"/>
</dbReference>
<accession>A0A0K0EVR1</accession>
<dbReference type="PANTHER" id="PTHR45630">
    <property type="entry name" value="CATION-TRANSPORTING ATPASE-RELATED"/>
    <property type="match status" value="1"/>
</dbReference>
<keyword evidence="2" id="KW-0479">Metal-binding</keyword>
<keyword evidence="6" id="KW-1278">Translocase</keyword>
<reference evidence="8" key="2">
    <citation type="submission" date="2015-08" db="UniProtKB">
        <authorList>
            <consortium name="WormBaseParasite"/>
        </authorList>
    </citation>
    <scope>IDENTIFICATION</scope>
</reference>
<proteinExistence type="predicted"/>
<dbReference type="GO" id="GO:0005524">
    <property type="term" value="F:ATP binding"/>
    <property type="evidence" value="ECO:0007669"/>
    <property type="project" value="UniProtKB-KW"/>
</dbReference>
<dbReference type="Proteomes" id="UP000035680">
    <property type="component" value="Unassembled WGS sequence"/>
</dbReference>
<dbReference type="InterPro" id="IPR023214">
    <property type="entry name" value="HAD_sf"/>
</dbReference>
<dbReference type="WBParaSite" id="SVE_0061100.1">
    <property type="protein sequence ID" value="SVE_0061100.1"/>
    <property type="gene ID" value="SVE_0061100"/>
</dbReference>
<evidence type="ECO:0000256" key="2">
    <source>
        <dbReference type="ARBA" id="ARBA00022723"/>
    </source>
</evidence>
<keyword evidence="5" id="KW-0460">Magnesium</keyword>
<dbReference type="GO" id="GO:0019829">
    <property type="term" value="F:ATPase-coupled monoatomic cation transmembrane transporter activity"/>
    <property type="evidence" value="ECO:0007669"/>
    <property type="project" value="TreeGrafter"/>
</dbReference>
<protein>
    <submittedName>
        <fullName evidence="8">Probable cation-transporting ATPase (inferred by orthology to a C. elegans protein)</fullName>
    </submittedName>
</protein>
<dbReference type="Gene3D" id="3.40.50.1000">
    <property type="entry name" value="HAD superfamily/HAD-like"/>
    <property type="match status" value="1"/>
</dbReference>
<keyword evidence="7" id="KW-1185">Reference proteome</keyword>
<dbReference type="GO" id="GO:0046872">
    <property type="term" value="F:metal ion binding"/>
    <property type="evidence" value="ECO:0007669"/>
    <property type="project" value="UniProtKB-KW"/>
</dbReference>
<dbReference type="PANTHER" id="PTHR45630:SF7">
    <property type="entry name" value="ENDOPLASMIC RETICULUM TRANSMEMBRANE HELIX TRANSLOCASE"/>
    <property type="match status" value="1"/>
</dbReference>
<dbReference type="GO" id="GO:0005789">
    <property type="term" value="C:endoplasmic reticulum membrane"/>
    <property type="evidence" value="ECO:0007669"/>
    <property type="project" value="TreeGrafter"/>
</dbReference>
<dbReference type="STRING" id="75913.A0A0K0EVR1"/>
<evidence type="ECO:0000313" key="8">
    <source>
        <dbReference type="WBParaSite" id="SVE_0061100.1"/>
    </source>
</evidence>
<dbReference type="SUPFAM" id="SSF56784">
    <property type="entry name" value="HAD-like"/>
    <property type="match status" value="1"/>
</dbReference>
<dbReference type="GO" id="GO:0006874">
    <property type="term" value="P:intracellular calcium ion homeostasis"/>
    <property type="evidence" value="ECO:0007669"/>
    <property type="project" value="TreeGrafter"/>
</dbReference>
<dbReference type="GO" id="GO:0015662">
    <property type="term" value="F:P-type ion transporter activity"/>
    <property type="evidence" value="ECO:0007669"/>
    <property type="project" value="TreeGrafter"/>
</dbReference>
<evidence type="ECO:0000256" key="5">
    <source>
        <dbReference type="ARBA" id="ARBA00022842"/>
    </source>
</evidence>
<evidence type="ECO:0000256" key="3">
    <source>
        <dbReference type="ARBA" id="ARBA00022741"/>
    </source>
</evidence>
<dbReference type="AlphaFoldDB" id="A0A0K0EVR1"/>
<keyword evidence="3" id="KW-0547">Nucleotide-binding</keyword>
<dbReference type="InterPro" id="IPR036412">
    <property type="entry name" value="HAD-like_sf"/>
</dbReference>
<evidence type="ECO:0000256" key="6">
    <source>
        <dbReference type="ARBA" id="ARBA00022967"/>
    </source>
</evidence>